<proteinExistence type="predicted"/>
<dbReference type="Gene3D" id="1.10.287.1490">
    <property type="match status" value="1"/>
</dbReference>
<accession>A0A0D1YJK8</accession>
<protein>
    <recommendedName>
        <fullName evidence="5">SWI5-dependent HO expression protein 3</fullName>
    </recommendedName>
</protein>
<dbReference type="EMBL" id="KN847558">
    <property type="protein sequence ID" value="KIW01027.1"/>
    <property type="molecule type" value="Genomic_DNA"/>
</dbReference>
<evidence type="ECO:0000313" key="3">
    <source>
        <dbReference type="EMBL" id="KIW01027.1"/>
    </source>
</evidence>
<evidence type="ECO:0008006" key="5">
    <source>
        <dbReference type="Google" id="ProtNLM"/>
    </source>
</evidence>
<name>A0A0D1YJK8_9PEZI</name>
<feature type="compositionally biased region" description="Polar residues" evidence="2">
    <location>
        <begin position="1"/>
        <end position="32"/>
    </location>
</feature>
<feature type="region of interest" description="Disordered" evidence="2">
    <location>
        <begin position="295"/>
        <end position="343"/>
    </location>
</feature>
<dbReference type="AlphaFoldDB" id="A0A0D1YJK8"/>
<keyword evidence="1" id="KW-0175">Coiled coil</keyword>
<gene>
    <name evidence="3" type="ORF">PV09_07543</name>
</gene>
<dbReference type="GeneID" id="27315516"/>
<feature type="compositionally biased region" description="Pro residues" evidence="2">
    <location>
        <begin position="41"/>
        <end position="52"/>
    </location>
</feature>
<dbReference type="RefSeq" id="XP_016210896.1">
    <property type="nucleotide sequence ID" value="XM_016361321.1"/>
</dbReference>
<dbReference type="OrthoDB" id="3918393at2759"/>
<keyword evidence="4" id="KW-1185">Reference proteome</keyword>
<feature type="region of interest" description="Disordered" evidence="2">
    <location>
        <begin position="1"/>
        <end position="77"/>
    </location>
</feature>
<dbReference type="Proteomes" id="UP000053259">
    <property type="component" value="Unassembled WGS sequence"/>
</dbReference>
<evidence type="ECO:0000256" key="2">
    <source>
        <dbReference type="SAM" id="MobiDB-lite"/>
    </source>
</evidence>
<dbReference type="VEuPathDB" id="FungiDB:PV09_07543"/>
<evidence type="ECO:0000313" key="4">
    <source>
        <dbReference type="Proteomes" id="UP000053259"/>
    </source>
</evidence>
<sequence length="343" mass="38600">MPEGSSDLTNGHHSSSSPQQADISNFLSSSSVMRKASPMPQALPQPAYPTPSTPWQQASNGLTSPTDSAPTAGKTSQVLAKLTSECDRLRREIKAEKAAKEEAVQQFQALKGRVNWLEDKNSTLAMQLDANENALARKERRLDDLKASLEEEIARRKRAEDREAEMGRKLGETVSQASKDVAEAHMAQKNAENAYATLENEYQGLQRRIAFLRKEVEDLTKKINENSAIHKHQLTQLEVLLDQQRHQQEKSDRQVQEMSALLREYRETEENTKRLEIEMQDVVHEMRWVMQLHRTRSGEDPMPLHTPKADHSSPKKQTASLPTSKSASSPKLLRKLPVNGVAV</sequence>
<feature type="compositionally biased region" description="Polar residues" evidence="2">
    <location>
        <begin position="53"/>
        <end position="77"/>
    </location>
</feature>
<organism evidence="3 4">
    <name type="scientific">Verruconis gallopava</name>
    <dbReference type="NCBI Taxonomy" id="253628"/>
    <lineage>
        <taxon>Eukaryota</taxon>
        <taxon>Fungi</taxon>
        <taxon>Dikarya</taxon>
        <taxon>Ascomycota</taxon>
        <taxon>Pezizomycotina</taxon>
        <taxon>Dothideomycetes</taxon>
        <taxon>Pleosporomycetidae</taxon>
        <taxon>Venturiales</taxon>
        <taxon>Sympoventuriaceae</taxon>
        <taxon>Verruconis</taxon>
    </lineage>
</organism>
<dbReference type="InParanoid" id="A0A0D1YJK8"/>
<reference evidence="3 4" key="1">
    <citation type="submission" date="2015-01" db="EMBL/GenBank/DDBJ databases">
        <title>The Genome Sequence of Ochroconis gallopava CBS43764.</title>
        <authorList>
            <consortium name="The Broad Institute Genomics Platform"/>
            <person name="Cuomo C."/>
            <person name="de Hoog S."/>
            <person name="Gorbushina A."/>
            <person name="Stielow B."/>
            <person name="Teixiera M."/>
            <person name="Abouelleil A."/>
            <person name="Chapman S.B."/>
            <person name="Priest M."/>
            <person name="Young S.K."/>
            <person name="Wortman J."/>
            <person name="Nusbaum C."/>
            <person name="Birren B."/>
        </authorList>
    </citation>
    <scope>NUCLEOTIDE SEQUENCE [LARGE SCALE GENOMIC DNA]</scope>
    <source>
        <strain evidence="3 4">CBS 43764</strain>
    </source>
</reference>
<dbReference type="HOGENOM" id="CLU_809418_0_0_1"/>
<evidence type="ECO:0000256" key="1">
    <source>
        <dbReference type="SAM" id="Coils"/>
    </source>
</evidence>
<feature type="compositionally biased region" description="Polar residues" evidence="2">
    <location>
        <begin position="315"/>
        <end position="329"/>
    </location>
</feature>
<feature type="coiled-coil region" evidence="1">
    <location>
        <begin position="79"/>
        <end position="285"/>
    </location>
</feature>